<reference evidence="3 4" key="1">
    <citation type="submission" date="2016-05" db="EMBL/GenBank/DDBJ databases">
        <authorList>
            <person name="Naeem Raeece"/>
        </authorList>
    </citation>
    <scope>NUCLEOTIDE SEQUENCE [LARGE SCALE GENOMIC DNA]</scope>
</reference>
<proteinExistence type="predicted"/>
<dbReference type="Proteomes" id="UP000078546">
    <property type="component" value="Unassembled WGS sequence"/>
</dbReference>
<sequence length="144" mass="17325">MLSRIYKKFEYTNYWLNYELQQNKKYPHISAEELYQKLKGKNKDFDENNLKYVKAIKDCTNLTSSPFCNALEEYREKRKELSEMNNTFIKCPSYEFKKLPKNEEAIRKKMVKVMQSYFGIHPSYLSGRHTSITAFIPCRSWLHP</sequence>
<evidence type="ECO:0000313" key="2">
    <source>
        <dbReference type="EMBL" id="SBT02028.1"/>
    </source>
</evidence>
<organism evidence="1 4">
    <name type="scientific">Plasmodium ovale curtisi</name>
    <dbReference type="NCBI Taxonomy" id="864141"/>
    <lineage>
        <taxon>Eukaryota</taxon>
        <taxon>Sar</taxon>
        <taxon>Alveolata</taxon>
        <taxon>Apicomplexa</taxon>
        <taxon>Aconoidasida</taxon>
        <taxon>Haemosporida</taxon>
        <taxon>Plasmodiidae</taxon>
        <taxon>Plasmodium</taxon>
        <taxon>Plasmodium (Plasmodium)</taxon>
    </lineage>
</organism>
<gene>
    <name evidence="2" type="ORF">POVCU1_072140</name>
    <name evidence="1" type="ORF">POVCU2_0052910</name>
</gene>
<dbReference type="AlphaFoldDB" id="A0A1A8WD99"/>
<accession>A0A1A8WD99</accession>
<reference evidence="1" key="2">
    <citation type="submission" date="2016-05" db="EMBL/GenBank/DDBJ databases">
        <authorList>
            <person name="Lavstsen T."/>
            <person name="Jespersen J.S."/>
        </authorList>
    </citation>
    <scope>NUCLEOTIDE SEQUENCE [LARGE SCALE GENOMIC DNA]</scope>
</reference>
<evidence type="ECO:0000313" key="4">
    <source>
        <dbReference type="Proteomes" id="UP000078560"/>
    </source>
</evidence>
<evidence type="ECO:0000313" key="1">
    <source>
        <dbReference type="EMBL" id="SBS89181.1"/>
    </source>
</evidence>
<name>A0A1A8WD99_PLAOA</name>
<dbReference type="EMBL" id="FLQV01002997">
    <property type="protein sequence ID" value="SBT02028.1"/>
    <property type="molecule type" value="Genomic_DNA"/>
</dbReference>
<evidence type="ECO:0000313" key="3">
    <source>
        <dbReference type="Proteomes" id="UP000078546"/>
    </source>
</evidence>
<dbReference type="Proteomes" id="UP000078560">
    <property type="component" value="Unassembled WGS sequence"/>
</dbReference>
<dbReference type="EMBL" id="FLQU01000681">
    <property type="protein sequence ID" value="SBS89181.1"/>
    <property type="molecule type" value="Genomic_DNA"/>
</dbReference>
<protein>
    <submittedName>
        <fullName evidence="1">PIR Superfamily Protein</fullName>
    </submittedName>
</protein>